<dbReference type="Proteomes" id="UP000685013">
    <property type="component" value="Chromosome 1"/>
</dbReference>
<name>A0AAV6P6V6_9ROSI</name>
<gene>
    <name evidence="2" type="ORF">SDJN03_01701</name>
</gene>
<proteinExistence type="predicted"/>
<evidence type="ECO:0000313" key="2">
    <source>
        <dbReference type="EMBL" id="KAG6608359.1"/>
    </source>
</evidence>
<sequence length="107" mass="11844">MRCGINRTEGSAAGKEDNRRMSNAERSAYFARREAAKILRRVLEGSTSSYRFNQVQKDDMVPNLLVLPPGSDLHDHPLVAKMGASSCKNQWDSSASPPRLVEITILA</sequence>
<feature type="non-terminal residue" evidence="2">
    <location>
        <position position="1"/>
    </location>
</feature>
<organism evidence="2 3">
    <name type="scientific">Cucurbita argyrosperma subsp. sororia</name>
    <dbReference type="NCBI Taxonomy" id="37648"/>
    <lineage>
        <taxon>Eukaryota</taxon>
        <taxon>Viridiplantae</taxon>
        <taxon>Streptophyta</taxon>
        <taxon>Embryophyta</taxon>
        <taxon>Tracheophyta</taxon>
        <taxon>Spermatophyta</taxon>
        <taxon>Magnoliopsida</taxon>
        <taxon>eudicotyledons</taxon>
        <taxon>Gunneridae</taxon>
        <taxon>Pentapetalae</taxon>
        <taxon>rosids</taxon>
        <taxon>fabids</taxon>
        <taxon>Cucurbitales</taxon>
        <taxon>Cucurbitaceae</taxon>
        <taxon>Cucurbiteae</taxon>
        <taxon>Cucurbita</taxon>
    </lineage>
</organism>
<accession>A0AAV6P6V6</accession>
<comment type="caution">
    <text evidence="2">The sequence shown here is derived from an EMBL/GenBank/DDBJ whole genome shotgun (WGS) entry which is preliminary data.</text>
</comment>
<feature type="region of interest" description="Disordered" evidence="1">
    <location>
        <begin position="1"/>
        <end position="22"/>
    </location>
</feature>
<keyword evidence="3" id="KW-1185">Reference proteome</keyword>
<reference evidence="2 3" key="1">
    <citation type="journal article" date="2021" name="Hortic Res">
        <title>The domestication of Cucurbita argyrosperma as revealed by the genome of its wild relative.</title>
        <authorList>
            <person name="Barrera-Redondo J."/>
            <person name="Sanchez-de la Vega G."/>
            <person name="Aguirre-Liguori J.A."/>
            <person name="Castellanos-Morales G."/>
            <person name="Gutierrez-Guerrero Y.T."/>
            <person name="Aguirre-Dugua X."/>
            <person name="Aguirre-Planter E."/>
            <person name="Tenaillon M.I."/>
            <person name="Lira-Saade R."/>
            <person name="Eguiarte L.E."/>
        </authorList>
    </citation>
    <scope>NUCLEOTIDE SEQUENCE [LARGE SCALE GENOMIC DNA]</scope>
    <source>
        <strain evidence="2">JBR-2021</strain>
    </source>
</reference>
<dbReference type="EMBL" id="JAGKQH010000001">
    <property type="protein sequence ID" value="KAG6608359.1"/>
    <property type="molecule type" value="Genomic_DNA"/>
</dbReference>
<evidence type="ECO:0000313" key="3">
    <source>
        <dbReference type="Proteomes" id="UP000685013"/>
    </source>
</evidence>
<dbReference type="AlphaFoldDB" id="A0AAV6P6V6"/>
<protein>
    <submittedName>
        <fullName evidence="2">Uncharacterized protein</fullName>
    </submittedName>
</protein>
<evidence type="ECO:0000256" key="1">
    <source>
        <dbReference type="SAM" id="MobiDB-lite"/>
    </source>
</evidence>